<feature type="domain" description="GmrSD restriction endonucleases N-terminal" evidence="1">
    <location>
        <begin position="35"/>
        <end position="202"/>
    </location>
</feature>
<evidence type="ECO:0000259" key="2">
    <source>
        <dbReference type="Pfam" id="PF25202"/>
    </source>
</evidence>
<dbReference type="InterPro" id="IPR004919">
    <property type="entry name" value="GmrSD_N"/>
</dbReference>
<proteinExistence type="predicted"/>
<dbReference type="AlphaFoldDB" id="A0A3E4MMX8"/>
<dbReference type="PANTHER" id="PTHR35149">
    <property type="entry name" value="SLL5132 PROTEIN"/>
    <property type="match status" value="1"/>
</dbReference>
<gene>
    <name evidence="3" type="ORF">DXD04_15595</name>
</gene>
<sequence length="505" mass="58619">MNHNLTLSITTIGDLLLRKTITITNSGEPINDVSLCVPIYQRPYKWTARNAIQLLDDIIEAKNSNKERYRVGTLILHKAKDKEQYDIVDGLQRTITFSLLLTALGVDGIEFLQQKIYNNVHNNHNIANNYNALNRRVGLKLQDSDSATEHQREMERLRDYIENMCELIVVITPDVSEAFQFFDSQNARGKALYPHDLLKAYHLREMNTISEDETEKIVKDWEQVSQSALADFFGNYLYRIKEWVSGNKANVLNEHNIHMFKGITRFSRTPYAQFYKSAYCYADMVNSSAMPFVSGTRNVNAFQLDTPIIAGKPFFEYTKHYYNILKDIQNNNKYEGFYINDNIIVKTLDRHFKKGIGNGIARLLFDTSVLLYVDRFCPETYPTKEDMELFEQFVVYAFIWAYSLRAQYTNLGWHSAQNYIMGLSDKINAFNMYKLIVKQDTPSSLLSALADKINPLSNDDIKDGWAQECYEYSGKGDTLKNLKDEIDGVYENYLYFFQINGFYKN</sequence>
<dbReference type="Pfam" id="PF03235">
    <property type="entry name" value="GmrSD_N"/>
    <property type="match status" value="1"/>
</dbReference>
<feature type="domain" description="DUF7834" evidence="2">
    <location>
        <begin position="214"/>
        <end position="461"/>
    </location>
</feature>
<name>A0A3E4MMX8_9BACT</name>
<dbReference type="PANTHER" id="PTHR35149:SF2">
    <property type="entry name" value="DUF262 DOMAIN-CONTAINING PROTEIN"/>
    <property type="match status" value="1"/>
</dbReference>
<keyword evidence="4" id="KW-1185">Reference proteome</keyword>
<dbReference type="EMBL" id="QSQT01000046">
    <property type="protein sequence ID" value="RGK51149.1"/>
    <property type="molecule type" value="Genomic_DNA"/>
</dbReference>
<organism evidence="3 4">
    <name type="scientific">Phocaeicola plebeius</name>
    <dbReference type="NCBI Taxonomy" id="310297"/>
    <lineage>
        <taxon>Bacteria</taxon>
        <taxon>Pseudomonadati</taxon>
        <taxon>Bacteroidota</taxon>
        <taxon>Bacteroidia</taxon>
        <taxon>Bacteroidales</taxon>
        <taxon>Bacteroidaceae</taxon>
        <taxon>Phocaeicola</taxon>
    </lineage>
</organism>
<evidence type="ECO:0000313" key="4">
    <source>
        <dbReference type="Proteomes" id="UP000260862"/>
    </source>
</evidence>
<dbReference type="Proteomes" id="UP000260862">
    <property type="component" value="Unassembled WGS sequence"/>
</dbReference>
<comment type="caution">
    <text evidence="3">The sequence shown here is derived from an EMBL/GenBank/DDBJ whole genome shotgun (WGS) entry which is preliminary data.</text>
</comment>
<dbReference type="InterPro" id="IPR057156">
    <property type="entry name" value="DUF7834"/>
</dbReference>
<evidence type="ECO:0000313" key="3">
    <source>
        <dbReference type="EMBL" id="RGK51149.1"/>
    </source>
</evidence>
<dbReference type="RefSeq" id="WP_117674068.1">
    <property type="nucleotide sequence ID" value="NZ_CABOGR010000046.1"/>
</dbReference>
<protein>
    <submittedName>
        <fullName evidence="3">DUF262 domain-containing protein</fullName>
    </submittedName>
</protein>
<reference evidence="3 4" key="1">
    <citation type="submission" date="2018-08" db="EMBL/GenBank/DDBJ databases">
        <title>A genome reference for cultivated species of the human gut microbiota.</title>
        <authorList>
            <person name="Zou Y."/>
            <person name="Xue W."/>
            <person name="Luo G."/>
        </authorList>
    </citation>
    <scope>NUCLEOTIDE SEQUENCE [LARGE SCALE GENOMIC DNA]</scope>
    <source>
        <strain evidence="3 4">TF10-3AC</strain>
    </source>
</reference>
<accession>A0A3E4MMX8</accession>
<dbReference type="Pfam" id="PF25202">
    <property type="entry name" value="DUF7834"/>
    <property type="match status" value="1"/>
</dbReference>
<evidence type="ECO:0000259" key="1">
    <source>
        <dbReference type="Pfam" id="PF03235"/>
    </source>
</evidence>